<accession>Q0W633</accession>
<reference evidence="3 4" key="1">
    <citation type="journal article" date="2006" name="Science">
        <title>Genome of rice cluster I archaea -- the key methane producers in the rice rhizosphere.</title>
        <authorList>
            <person name="Erkel C."/>
            <person name="Kube M."/>
            <person name="Reinhardt R."/>
            <person name="Liesack W."/>
        </authorList>
    </citation>
    <scope>NUCLEOTIDE SEQUENCE [LARGE SCALE GENOMIC DNA]</scope>
    <source>
        <strain evidence="4">DSM 22066 / NBRC 105507 / MRE50</strain>
    </source>
</reference>
<keyword evidence="1" id="KW-0472">Membrane</keyword>
<feature type="transmembrane region" description="Helical" evidence="1">
    <location>
        <begin position="455"/>
        <end position="475"/>
    </location>
</feature>
<feature type="domain" description="Alpha-galactosidase NEW3" evidence="2">
    <location>
        <begin position="360"/>
        <end position="435"/>
    </location>
</feature>
<dbReference type="Pfam" id="PF10633">
    <property type="entry name" value="NPCBM_assoc"/>
    <property type="match status" value="1"/>
</dbReference>
<dbReference type="InterPro" id="IPR013783">
    <property type="entry name" value="Ig-like_fold"/>
</dbReference>
<proteinExistence type="predicted"/>
<dbReference type="PANTHER" id="PTHR39198">
    <property type="entry name" value="HYPOTHETICAL MEMBRANE PROTEIN, CONSERVED"/>
    <property type="match status" value="1"/>
</dbReference>
<dbReference type="RefSeq" id="WP_012036351.1">
    <property type="nucleotide sequence ID" value="NC_009464.1"/>
</dbReference>
<keyword evidence="4" id="KW-1185">Reference proteome</keyword>
<keyword evidence="1" id="KW-1133">Transmembrane helix</keyword>
<dbReference type="KEGG" id="rci:RCIX789"/>
<dbReference type="AlphaFoldDB" id="Q0W633"/>
<dbReference type="STRING" id="351160.RCIX789"/>
<evidence type="ECO:0000256" key="1">
    <source>
        <dbReference type="SAM" id="Phobius"/>
    </source>
</evidence>
<evidence type="ECO:0000313" key="4">
    <source>
        <dbReference type="Proteomes" id="UP000000663"/>
    </source>
</evidence>
<dbReference type="GeneID" id="5144478"/>
<gene>
    <name evidence="3" type="ORF">RCIX789</name>
</gene>
<name>Q0W633_METAR</name>
<protein>
    <recommendedName>
        <fullName evidence="2">Alpha-galactosidase NEW3 domain-containing protein</fullName>
    </recommendedName>
</protein>
<dbReference type="Gene3D" id="2.60.40.10">
    <property type="entry name" value="Immunoglobulins"/>
    <property type="match status" value="1"/>
</dbReference>
<dbReference type="Proteomes" id="UP000000663">
    <property type="component" value="Chromosome"/>
</dbReference>
<dbReference type="eggNOG" id="arCOG02081">
    <property type="taxonomic scope" value="Archaea"/>
</dbReference>
<sequence>MRLRTLIIAFLALCLATAAVSGAAEAKTSYVSVYSGWISEGSTTPQNSLGVYVTPSFPNNSIAFNVTSLHIKSSYYSGNNALLSEGDSYDYYDVARITVLDTRVYDGVPQAYIDISAITSVNRTEGTTMYSDTPGLVASAGDTVSFPIVIQNKDAVDHTYSLAASSPADWDTAFKYQNREIYQIYVPAAQSKIITLEVDTPYTASLGEQRFTVYANSYAINLKVDVRSVNESVEVLMPAGSSVIASLGNKAYYDITLENLQNEQNGYKLSVAGLPENWYYMYLDSRSSTSEMAEAIVAGGASKSLVLAIVPSNSAEVGEYNFTAVITTPDGVEVTRDLTLKLKGGASLSTSYDKLSYSSKPGQPFTINVYATNNGQGSALTNVYPSIEVPSGWTVSTSPESVSSIRAGETQVFKVTVQPPANIVASDYNVKVTVKSDQATADTLDYRINITADSYIPYIAGGIVVLVLAGIMVVIRKYGRR</sequence>
<dbReference type="EMBL" id="AM114193">
    <property type="protein sequence ID" value="CAJ36160.1"/>
    <property type="molecule type" value="Genomic_DNA"/>
</dbReference>
<dbReference type="PANTHER" id="PTHR39198:SF1">
    <property type="entry name" value="ALPHA-GALACTOSIDASE NEW3 DOMAIN-CONTAINING PROTEIN"/>
    <property type="match status" value="1"/>
</dbReference>
<organism evidence="3 4">
    <name type="scientific">Methanocella arvoryzae (strain DSM 22066 / NBRC 105507 / MRE50)</name>
    <dbReference type="NCBI Taxonomy" id="351160"/>
    <lineage>
        <taxon>Archaea</taxon>
        <taxon>Methanobacteriati</taxon>
        <taxon>Methanobacteriota</taxon>
        <taxon>Stenosarchaea group</taxon>
        <taxon>Methanomicrobia</taxon>
        <taxon>Methanocellales</taxon>
        <taxon>Methanocellaceae</taxon>
        <taxon>Methanocella</taxon>
    </lineage>
</organism>
<evidence type="ECO:0000313" key="3">
    <source>
        <dbReference type="EMBL" id="CAJ36160.1"/>
    </source>
</evidence>
<dbReference type="OrthoDB" id="110363at2157"/>
<keyword evidence="1" id="KW-0812">Transmembrane</keyword>
<dbReference type="InterPro" id="IPR018905">
    <property type="entry name" value="A-galactase_NEW3"/>
</dbReference>
<evidence type="ECO:0000259" key="2">
    <source>
        <dbReference type="Pfam" id="PF10633"/>
    </source>
</evidence>